<dbReference type="InterPro" id="IPR001304">
    <property type="entry name" value="C-type_lectin-like"/>
</dbReference>
<feature type="domain" description="C-type lectin" evidence="2">
    <location>
        <begin position="1"/>
        <end position="85"/>
    </location>
</feature>
<proteinExistence type="predicted"/>
<comment type="caution">
    <text evidence="3">The sequence shown here is derived from an EMBL/GenBank/DDBJ whole genome shotgun (WGS) entry which is preliminary data.</text>
</comment>
<organism evidence="3 4">
    <name type="scientific">Mugilogobius chulae</name>
    <name type="common">yellowstripe goby</name>
    <dbReference type="NCBI Taxonomy" id="88201"/>
    <lineage>
        <taxon>Eukaryota</taxon>
        <taxon>Metazoa</taxon>
        <taxon>Chordata</taxon>
        <taxon>Craniata</taxon>
        <taxon>Vertebrata</taxon>
        <taxon>Euteleostomi</taxon>
        <taxon>Actinopterygii</taxon>
        <taxon>Neopterygii</taxon>
        <taxon>Teleostei</taxon>
        <taxon>Neoteleostei</taxon>
        <taxon>Acanthomorphata</taxon>
        <taxon>Gobiaria</taxon>
        <taxon>Gobiiformes</taxon>
        <taxon>Gobioidei</taxon>
        <taxon>Gobiidae</taxon>
        <taxon>Gobionellinae</taxon>
        <taxon>Mugilogobius</taxon>
    </lineage>
</organism>
<dbReference type="SUPFAM" id="SSF56436">
    <property type="entry name" value="C-type lectin-like"/>
    <property type="match status" value="3"/>
</dbReference>
<dbReference type="PANTHER" id="PTHR45784">
    <property type="entry name" value="C-TYPE LECTIN DOMAIN FAMILY 20 MEMBER A-RELATED"/>
    <property type="match status" value="1"/>
</dbReference>
<evidence type="ECO:0000259" key="2">
    <source>
        <dbReference type="PROSITE" id="PS50041"/>
    </source>
</evidence>
<name>A0AAW0NZX6_9GOBI</name>
<protein>
    <recommendedName>
        <fullName evidence="2">C-type lectin domain-containing protein</fullName>
    </recommendedName>
</protein>
<dbReference type="SMART" id="SM00034">
    <property type="entry name" value="CLECT"/>
    <property type="match status" value="1"/>
</dbReference>
<sequence length="319" mass="37597">MKDLKTLREKRGEGGSDAWIGLNNMTTSDRFWLWSEPEKMYNKNDDNWYDGEPNDKNGPENCVFIDQNKQWYDDDCGTSRCFICYKGSSVINMTKANWTTAQRFCRENQGDLISDKLALDKIDTTSTPVQSCDNLKRFWIGLFRDTWNWSDGSSSSFRNWRQDDRIMNKDYTHDNKDCVKLGAEGEFIRDYCTQTNPFICYSDLFILVKEKKNFEEALVYCRRNHRDLVWFIDQPDLKKMAQEKAQMAETEVVWVGLFYVCFLESWIWVNGDYVDSDWNWEDPGENDCNLAGAMEKGGENQWVKKHLGDRYNFLCVRKG</sequence>
<dbReference type="Proteomes" id="UP001460270">
    <property type="component" value="Unassembled WGS sequence"/>
</dbReference>
<reference evidence="4" key="1">
    <citation type="submission" date="2024-04" db="EMBL/GenBank/DDBJ databases">
        <title>Salinicola lusitanus LLJ914,a marine bacterium isolated from the Okinawa Trough.</title>
        <authorList>
            <person name="Li J."/>
        </authorList>
    </citation>
    <scope>NUCLEOTIDE SEQUENCE [LARGE SCALE GENOMIC DNA]</scope>
</reference>
<dbReference type="AlphaFoldDB" id="A0AAW0NZX6"/>
<gene>
    <name evidence="3" type="ORF">WMY93_014770</name>
</gene>
<evidence type="ECO:0000313" key="4">
    <source>
        <dbReference type="Proteomes" id="UP001460270"/>
    </source>
</evidence>
<dbReference type="PANTHER" id="PTHR45784:SF3">
    <property type="entry name" value="C-TYPE LECTIN DOMAIN FAMILY 4 MEMBER K-LIKE-RELATED"/>
    <property type="match status" value="1"/>
</dbReference>
<dbReference type="EMBL" id="JBBPFD010000010">
    <property type="protein sequence ID" value="KAK7910086.1"/>
    <property type="molecule type" value="Genomic_DNA"/>
</dbReference>
<feature type="domain" description="C-type lectin" evidence="2">
    <location>
        <begin position="205"/>
        <end position="316"/>
    </location>
</feature>
<keyword evidence="4" id="KW-1185">Reference proteome</keyword>
<dbReference type="Gene3D" id="3.10.100.10">
    <property type="entry name" value="Mannose-Binding Protein A, subunit A"/>
    <property type="match status" value="3"/>
</dbReference>
<dbReference type="InterPro" id="IPR016186">
    <property type="entry name" value="C-type_lectin-like/link_sf"/>
</dbReference>
<dbReference type="InterPro" id="IPR016187">
    <property type="entry name" value="CTDL_fold"/>
</dbReference>
<feature type="domain" description="C-type lectin" evidence="2">
    <location>
        <begin position="84"/>
        <end position="201"/>
    </location>
</feature>
<evidence type="ECO:0000313" key="3">
    <source>
        <dbReference type="EMBL" id="KAK7910086.1"/>
    </source>
</evidence>
<evidence type="ECO:0000256" key="1">
    <source>
        <dbReference type="ARBA" id="ARBA00023157"/>
    </source>
</evidence>
<dbReference type="PROSITE" id="PS00615">
    <property type="entry name" value="C_TYPE_LECTIN_1"/>
    <property type="match status" value="1"/>
</dbReference>
<accession>A0AAW0NZX6</accession>
<dbReference type="PROSITE" id="PS50041">
    <property type="entry name" value="C_TYPE_LECTIN_2"/>
    <property type="match status" value="3"/>
</dbReference>
<dbReference type="Pfam" id="PF00059">
    <property type="entry name" value="Lectin_C"/>
    <property type="match status" value="3"/>
</dbReference>
<keyword evidence="1" id="KW-1015">Disulfide bond</keyword>
<dbReference type="InterPro" id="IPR018378">
    <property type="entry name" value="C-type_lectin_CS"/>
</dbReference>